<dbReference type="PANTHER" id="PTHR33121:SF70">
    <property type="entry name" value="SIGNALING PROTEIN YKOW"/>
    <property type="match status" value="1"/>
</dbReference>
<keyword evidence="4" id="KW-1185">Reference proteome</keyword>
<accession>A0A839IWS6</accession>
<protein>
    <submittedName>
        <fullName evidence="3">EAL domain-containing protein</fullName>
    </submittedName>
</protein>
<dbReference type="InterPro" id="IPR050706">
    <property type="entry name" value="Cyclic-di-GMP_PDE-like"/>
</dbReference>
<name>A0A839IWS6_9GAMM</name>
<sequence>MALFRKNIWTLFLVLSVSVLALFLLATWLKWQSVNEEYRQQQHNLVQLVSTASNSLLMNQELMLDVLGQELVRDHTYPQQSQTRAILNDLIRLNPDIIGFGLTTPDGYFVYTSSNLDIAELPNLMEQEITRESFLHALKSDHMVLGRTYFVASFNSWIIPIRKAIRDSDGDVIAVMTAGLRIQGASRFFSDQLHLGDFNMVTLIREFDHRIQYRSSIYNDFERMFSVSVEPVYQAAMEQISLNYNIPVDEIKQHDQLFDFAIRNRGKVTQAVAWYDPYFELWIVSEIDREYIVAEFLKAISAYFALFLAGLLLFYRLFASIASAEEKRQADLVYQATHDTLTGLPNRGYLQQLSASWADEGTRPFSILYINMDNFKHVNDSFGHAFGDQVLQELTARLTASVPEDITLIRQGGDEFIALGPVVDESVLLSVSRQIITTLSEPYDVNGIRFTLGASIGVALYPQHGDSPDLLLRSADIAMYEAKKHKNSARIFASHMQDSYLNKVLVEQKLRHGLEQGELFMVYQPQVDCAGQLCGVEALVRWNNADLGFVPPDQFIPVAEASGLMPALGNFILHTTLNELAALQKKMSLNFDISINISVSQFLQPDFITILTREIMGSGIPSRMVTLEITESLFIEDLDQIIPLLKQINDMGLQISMDDFGTGYSSLSMLRQLPIDELKIDKSFVDGISDNRADQKMIQNIIAIGKNYDLVVLAEGVEDQKQMEMLQRFGCDRFQGYHFSRPLSAGDLEHFLRKAVGCSDETSQTSMV</sequence>
<dbReference type="Pfam" id="PF00563">
    <property type="entry name" value="EAL"/>
    <property type="match status" value="1"/>
</dbReference>
<dbReference type="AlphaFoldDB" id="A0A839IWS6"/>
<gene>
    <name evidence="3" type="ORF">H4O21_22685</name>
</gene>
<dbReference type="InterPro" id="IPR001633">
    <property type="entry name" value="EAL_dom"/>
</dbReference>
<dbReference type="Pfam" id="PF00990">
    <property type="entry name" value="GGDEF"/>
    <property type="match status" value="1"/>
</dbReference>
<dbReference type="PROSITE" id="PS50887">
    <property type="entry name" value="GGDEF"/>
    <property type="match status" value="1"/>
</dbReference>
<dbReference type="Proteomes" id="UP000565262">
    <property type="component" value="Unassembled WGS sequence"/>
</dbReference>
<proteinExistence type="predicted"/>
<dbReference type="Gene3D" id="3.30.450.20">
    <property type="entry name" value="PAS domain"/>
    <property type="match status" value="1"/>
</dbReference>
<evidence type="ECO:0000313" key="3">
    <source>
        <dbReference type="EMBL" id="MBB1489421.1"/>
    </source>
</evidence>
<evidence type="ECO:0000259" key="2">
    <source>
        <dbReference type="PROSITE" id="PS50887"/>
    </source>
</evidence>
<evidence type="ECO:0000313" key="4">
    <source>
        <dbReference type="Proteomes" id="UP000565262"/>
    </source>
</evidence>
<dbReference type="RefSeq" id="WP_182811623.1">
    <property type="nucleotide sequence ID" value="NZ_JACJFM010000053.1"/>
</dbReference>
<dbReference type="GO" id="GO:0071111">
    <property type="term" value="F:cyclic-guanylate-specific phosphodiesterase activity"/>
    <property type="evidence" value="ECO:0007669"/>
    <property type="project" value="InterPro"/>
</dbReference>
<dbReference type="InterPro" id="IPR029787">
    <property type="entry name" value="Nucleotide_cyclase"/>
</dbReference>
<dbReference type="EMBL" id="JACJFM010000053">
    <property type="protein sequence ID" value="MBB1489421.1"/>
    <property type="molecule type" value="Genomic_DNA"/>
</dbReference>
<dbReference type="SUPFAM" id="SSF141868">
    <property type="entry name" value="EAL domain-like"/>
    <property type="match status" value="1"/>
</dbReference>
<dbReference type="NCBIfam" id="TIGR00254">
    <property type="entry name" value="GGDEF"/>
    <property type="match status" value="1"/>
</dbReference>
<dbReference type="SMART" id="SM00267">
    <property type="entry name" value="GGDEF"/>
    <property type="match status" value="1"/>
</dbReference>
<dbReference type="CDD" id="cd01949">
    <property type="entry name" value="GGDEF"/>
    <property type="match status" value="1"/>
</dbReference>
<dbReference type="CDD" id="cd01948">
    <property type="entry name" value="EAL"/>
    <property type="match status" value="1"/>
</dbReference>
<dbReference type="InterPro" id="IPR043128">
    <property type="entry name" value="Rev_trsase/Diguanyl_cyclase"/>
</dbReference>
<dbReference type="SUPFAM" id="SSF55073">
    <property type="entry name" value="Nucleotide cyclase"/>
    <property type="match status" value="1"/>
</dbReference>
<dbReference type="InterPro" id="IPR035919">
    <property type="entry name" value="EAL_sf"/>
</dbReference>
<dbReference type="PROSITE" id="PS50883">
    <property type="entry name" value="EAL"/>
    <property type="match status" value="1"/>
</dbReference>
<dbReference type="InterPro" id="IPR000160">
    <property type="entry name" value="GGDEF_dom"/>
</dbReference>
<evidence type="ECO:0000259" key="1">
    <source>
        <dbReference type="PROSITE" id="PS50883"/>
    </source>
</evidence>
<dbReference type="SMART" id="SM00052">
    <property type="entry name" value="EAL"/>
    <property type="match status" value="1"/>
</dbReference>
<dbReference type="CDD" id="cd18773">
    <property type="entry name" value="PDC1_HK_sensor"/>
    <property type="match status" value="1"/>
</dbReference>
<organism evidence="3 4">
    <name type="scientific">Oceanospirillum sediminis</name>
    <dbReference type="NCBI Taxonomy" id="2760088"/>
    <lineage>
        <taxon>Bacteria</taxon>
        <taxon>Pseudomonadati</taxon>
        <taxon>Pseudomonadota</taxon>
        <taxon>Gammaproteobacteria</taxon>
        <taxon>Oceanospirillales</taxon>
        <taxon>Oceanospirillaceae</taxon>
        <taxon>Oceanospirillum</taxon>
    </lineage>
</organism>
<dbReference type="PANTHER" id="PTHR33121">
    <property type="entry name" value="CYCLIC DI-GMP PHOSPHODIESTERASE PDEF"/>
    <property type="match status" value="1"/>
</dbReference>
<dbReference type="Gene3D" id="3.20.20.450">
    <property type="entry name" value="EAL domain"/>
    <property type="match status" value="1"/>
</dbReference>
<dbReference type="Gene3D" id="3.30.70.270">
    <property type="match status" value="1"/>
</dbReference>
<reference evidence="3 4" key="1">
    <citation type="submission" date="2020-08" db="EMBL/GenBank/DDBJ databases">
        <title>Oceanospirillum sp. nov. isolated from marine sediment.</title>
        <authorList>
            <person name="Ji X."/>
        </authorList>
    </citation>
    <scope>NUCLEOTIDE SEQUENCE [LARGE SCALE GENOMIC DNA]</scope>
    <source>
        <strain evidence="3 4">D5</strain>
    </source>
</reference>
<feature type="domain" description="EAL" evidence="1">
    <location>
        <begin position="503"/>
        <end position="756"/>
    </location>
</feature>
<feature type="domain" description="GGDEF" evidence="2">
    <location>
        <begin position="363"/>
        <end position="494"/>
    </location>
</feature>
<comment type="caution">
    <text evidence="3">The sequence shown here is derived from an EMBL/GenBank/DDBJ whole genome shotgun (WGS) entry which is preliminary data.</text>
</comment>